<evidence type="ECO:0000313" key="1">
    <source>
        <dbReference type="EMBL" id="KKO05830.1"/>
    </source>
</evidence>
<sequence>MTITFHVLLSIAALVALVVWPERRASQLAVLAALAMVALTGCAQKPSEPLPTLPAINLYMCAAPAGMTAPERQPLRPMGDYTQEDVALYITDLHHWATRGWLKLSRVREHADKCVASTEEEDED</sequence>
<dbReference type="EMBL" id="LAZR01000018">
    <property type="protein sequence ID" value="KKO05830.1"/>
    <property type="molecule type" value="Genomic_DNA"/>
</dbReference>
<proteinExistence type="predicted"/>
<name>A0A0F9VP78_9ZZZZ</name>
<accession>A0A0F9VP78</accession>
<gene>
    <name evidence="1" type="ORF">LCGC14_0074710</name>
</gene>
<organism evidence="1">
    <name type="scientific">marine sediment metagenome</name>
    <dbReference type="NCBI Taxonomy" id="412755"/>
    <lineage>
        <taxon>unclassified sequences</taxon>
        <taxon>metagenomes</taxon>
        <taxon>ecological metagenomes</taxon>
    </lineage>
</organism>
<dbReference type="AlphaFoldDB" id="A0A0F9VP78"/>
<protein>
    <submittedName>
        <fullName evidence="1">Uncharacterized protein</fullName>
    </submittedName>
</protein>
<comment type="caution">
    <text evidence="1">The sequence shown here is derived from an EMBL/GenBank/DDBJ whole genome shotgun (WGS) entry which is preliminary data.</text>
</comment>
<reference evidence="1" key="1">
    <citation type="journal article" date="2015" name="Nature">
        <title>Complex archaea that bridge the gap between prokaryotes and eukaryotes.</title>
        <authorList>
            <person name="Spang A."/>
            <person name="Saw J.H."/>
            <person name="Jorgensen S.L."/>
            <person name="Zaremba-Niedzwiedzka K."/>
            <person name="Martijn J."/>
            <person name="Lind A.E."/>
            <person name="van Eijk R."/>
            <person name="Schleper C."/>
            <person name="Guy L."/>
            <person name="Ettema T.J."/>
        </authorList>
    </citation>
    <scope>NUCLEOTIDE SEQUENCE</scope>
</reference>